<gene>
    <name evidence="3" type="ORF">A4X03_0g6167</name>
    <name evidence="2" type="ORF">JKIAZH3_G9504</name>
</gene>
<keyword evidence="5" id="KW-1185">Reference proteome</keyword>
<reference evidence="3" key="2">
    <citation type="journal article" date="2019" name="IMA Fungus">
        <title>Genome sequencing and comparison of five Tilletia species to identify candidate genes for the detection of regulated species infecting wheat.</title>
        <authorList>
            <person name="Nguyen H.D.T."/>
            <person name="Sultana T."/>
            <person name="Kesanakurti P."/>
            <person name="Hambleton S."/>
        </authorList>
    </citation>
    <scope>NUCLEOTIDE SEQUENCE</scope>
    <source>
        <strain evidence="3">DAOMC 238032</strain>
    </source>
</reference>
<dbReference type="GO" id="GO:0007008">
    <property type="term" value="P:outer mitochondrial membrane organization"/>
    <property type="evidence" value="ECO:0007669"/>
    <property type="project" value="InterPro"/>
</dbReference>
<dbReference type="EMBL" id="LWDD02001122">
    <property type="protein sequence ID" value="KAE8252435.1"/>
    <property type="molecule type" value="Genomic_DNA"/>
</dbReference>
<dbReference type="EMBL" id="CAJHJG010006086">
    <property type="protein sequence ID" value="CAD6954812.1"/>
    <property type="molecule type" value="Genomic_DNA"/>
</dbReference>
<keyword evidence="1" id="KW-0812">Transmembrane</keyword>
<feature type="transmembrane region" description="Helical" evidence="1">
    <location>
        <begin position="29"/>
        <end position="47"/>
    </location>
</feature>
<dbReference type="Proteomes" id="UP000077671">
    <property type="component" value="Unassembled WGS sequence"/>
</dbReference>
<accession>A0A177VD47</accession>
<reference evidence="2" key="3">
    <citation type="submission" date="2020-10" db="EMBL/GenBank/DDBJ databases">
        <authorList>
            <person name="Sedaghatjoo S."/>
        </authorList>
    </citation>
    <scope>NUCLEOTIDE SEQUENCE</scope>
    <source>
        <strain evidence="2">AZH3</strain>
    </source>
</reference>
<dbReference type="GO" id="GO:0005739">
    <property type="term" value="C:mitochondrion"/>
    <property type="evidence" value="ECO:0007669"/>
    <property type="project" value="GOC"/>
</dbReference>
<keyword evidence="1" id="KW-0472">Membrane</keyword>
<name>A0A177VD47_9BASI</name>
<dbReference type="AlphaFoldDB" id="A0A177VD47"/>
<evidence type="ECO:0000313" key="3">
    <source>
        <dbReference type="EMBL" id="KAE8252435.1"/>
    </source>
</evidence>
<organism evidence="3 4">
    <name type="scientific">Tilletia caries</name>
    <name type="common">wheat bunt fungus</name>
    <dbReference type="NCBI Taxonomy" id="13290"/>
    <lineage>
        <taxon>Eukaryota</taxon>
        <taxon>Fungi</taxon>
        <taxon>Dikarya</taxon>
        <taxon>Basidiomycota</taxon>
        <taxon>Ustilaginomycotina</taxon>
        <taxon>Exobasidiomycetes</taxon>
        <taxon>Tilletiales</taxon>
        <taxon>Tilletiaceae</taxon>
        <taxon>Tilletia</taxon>
    </lineage>
</organism>
<protein>
    <submittedName>
        <fullName evidence="3">Uncharacterized protein</fullName>
    </submittedName>
</protein>
<evidence type="ECO:0000313" key="5">
    <source>
        <dbReference type="Proteomes" id="UP000836402"/>
    </source>
</evidence>
<reference evidence="3" key="1">
    <citation type="submission" date="2016-04" db="EMBL/GenBank/DDBJ databases">
        <authorList>
            <person name="Nguyen H.D."/>
            <person name="Kesanakurti P."/>
            <person name="Cullis J."/>
            <person name="Levesque C.A."/>
            <person name="Hambleton S."/>
        </authorList>
    </citation>
    <scope>NUCLEOTIDE SEQUENCE</scope>
    <source>
        <strain evidence="3">DAOMC 238032</strain>
    </source>
</reference>
<evidence type="ECO:0000313" key="2">
    <source>
        <dbReference type="EMBL" id="CAD6954812.1"/>
    </source>
</evidence>
<proteinExistence type="predicted"/>
<dbReference type="Pfam" id="PF17237">
    <property type="entry name" value="Emr1"/>
    <property type="match status" value="1"/>
</dbReference>
<dbReference type="Proteomes" id="UP000836402">
    <property type="component" value="Unassembled WGS sequence"/>
</dbReference>
<keyword evidence="1" id="KW-1133">Transmembrane helix</keyword>
<evidence type="ECO:0000313" key="4">
    <source>
        <dbReference type="Proteomes" id="UP000077671"/>
    </source>
</evidence>
<sequence>MALPSLPNLRRIFASALTSEQERFVSRQAFFRFVTFLTSCVFIALLSSPRRRAALGRIGAPAGSAV</sequence>
<evidence type="ECO:0000256" key="1">
    <source>
        <dbReference type="SAM" id="Phobius"/>
    </source>
</evidence>
<comment type="caution">
    <text evidence="3">The sequence shown here is derived from an EMBL/GenBank/DDBJ whole genome shotgun (WGS) entry which is preliminary data.</text>
</comment>
<dbReference type="InterPro" id="IPR035195">
    <property type="entry name" value="Emr1"/>
</dbReference>